<dbReference type="InterPro" id="IPR023170">
    <property type="entry name" value="HhH_base_excis_C"/>
</dbReference>
<dbReference type="InterPro" id="IPR011257">
    <property type="entry name" value="DNA_glycosylase"/>
</dbReference>
<protein>
    <recommendedName>
        <fullName evidence="2">HhH-GPD domain-containing protein</fullName>
    </recommendedName>
</protein>
<name>A0A0C3GZU2_OIDMZ</name>
<dbReference type="OrthoDB" id="5607at2759"/>
<reference evidence="4" key="2">
    <citation type="submission" date="2015-01" db="EMBL/GenBank/DDBJ databases">
        <title>Evolutionary Origins and Diversification of the Mycorrhizal Mutualists.</title>
        <authorList>
            <consortium name="DOE Joint Genome Institute"/>
            <consortium name="Mycorrhizal Genomics Consortium"/>
            <person name="Kohler A."/>
            <person name="Kuo A."/>
            <person name="Nagy L.G."/>
            <person name="Floudas D."/>
            <person name="Copeland A."/>
            <person name="Barry K.W."/>
            <person name="Cichocki N."/>
            <person name="Veneault-Fourrey C."/>
            <person name="LaButti K."/>
            <person name="Lindquist E.A."/>
            <person name="Lipzen A."/>
            <person name="Lundell T."/>
            <person name="Morin E."/>
            <person name="Murat C."/>
            <person name="Riley R."/>
            <person name="Ohm R."/>
            <person name="Sun H."/>
            <person name="Tunlid A."/>
            <person name="Henrissat B."/>
            <person name="Grigoriev I.V."/>
            <person name="Hibbett D.S."/>
            <person name="Martin F."/>
        </authorList>
    </citation>
    <scope>NUCLEOTIDE SEQUENCE [LARGE SCALE GENOMIC DNA]</scope>
    <source>
        <strain evidence="4">Zn</strain>
    </source>
</reference>
<dbReference type="AlphaFoldDB" id="A0A0C3GZU2"/>
<evidence type="ECO:0000313" key="4">
    <source>
        <dbReference type="Proteomes" id="UP000054321"/>
    </source>
</evidence>
<feature type="compositionally biased region" description="Acidic residues" evidence="1">
    <location>
        <begin position="549"/>
        <end position="562"/>
    </location>
</feature>
<dbReference type="SUPFAM" id="SSF48150">
    <property type="entry name" value="DNA-glycosylase"/>
    <property type="match status" value="1"/>
</dbReference>
<accession>A0A0C3GZU2</accession>
<feature type="region of interest" description="Disordered" evidence="1">
    <location>
        <begin position="505"/>
        <end position="562"/>
    </location>
</feature>
<feature type="compositionally biased region" description="Basic residues" evidence="1">
    <location>
        <begin position="196"/>
        <end position="205"/>
    </location>
</feature>
<dbReference type="PANTHER" id="PTHR47203">
    <property type="match status" value="1"/>
</dbReference>
<dbReference type="GO" id="GO:0006285">
    <property type="term" value="P:base-excision repair, AP site formation"/>
    <property type="evidence" value="ECO:0007669"/>
    <property type="project" value="UniProtKB-ARBA"/>
</dbReference>
<dbReference type="GO" id="GO:0000702">
    <property type="term" value="F:oxidized base lesion DNA N-glycosylase activity"/>
    <property type="evidence" value="ECO:0007669"/>
    <property type="project" value="UniProtKB-ARBA"/>
</dbReference>
<feature type="domain" description="HhH-GPD" evidence="2">
    <location>
        <begin position="272"/>
        <end position="479"/>
    </location>
</feature>
<reference evidence="3 4" key="1">
    <citation type="submission" date="2014-04" db="EMBL/GenBank/DDBJ databases">
        <authorList>
            <consortium name="DOE Joint Genome Institute"/>
            <person name="Kuo A."/>
            <person name="Martino E."/>
            <person name="Perotto S."/>
            <person name="Kohler A."/>
            <person name="Nagy L.G."/>
            <person name="Floudas D."/>
            <person name="Copeland A."/>
            <person name="Barry K.W."/>
            <person name="Cichocki N."/>
            <person name="Veneault-Fourrey C."/>
            <person name="LaButti K."/>
            <person name="Lindquist E.A."/>
            <person name="Lipzen A."/>
            <person name="Lundell T."/>
            <person name="Morin E."/>
            <person name="Murat C."/>
            <person name="Sun H."/>
            <person name="Tunlid A."/>
            <person name="Henrissat B."/>
            <person name="Grigoriev I.V."/>
            <person name="Hibbett D.S."/>
            <person name="Martin F."/>
            <person name="Nordberg H.P."/>
            <person name="Cantor M.N."/>
            <person name="Hua S.X."/>
        </authorList>
    </citation>
    <scope>NUCLEOTIDE SEQUENCE [LARGE SCALE GENOMIC DNA]</scope>
    <source>
        <strain evidence="3 4">Zn</strain>
    </source>
</reference>
<dbReference type="HOGENOM" id="CLU_012862_9_3_1"/>
<feature type="compositionally biased region" description="Basic and acidic residues" evidence="1">
    <location>
        <begin position="512"/>
        <end position="523"/>
    </location>
</feature>
<dbReference type="InterPro" id="IPR003265">
    <property type="entry name" value="HhH-GPD_domain"/>
</dbReference>
<dbReference type="Proteomes" id="UP000054321">
    <property type="component" value="Unassembled WGS sequence"/>
</dbReference>
<dbReference type="Gene3D" id="1.10.1670.10">
    <property type="entry name" value="Helix-hairpin-Helix base-excision DNA repair enzymes (C-terminal)"/>
    <property type="match status" value="1"/>
</dbReference>
<dbReference type="InParanoid" id="A0A0C3GZU2"/>
<dbReference type="Gene3D" id="1.10.340.30">
    <property type="entry name" value="Hypothetical protein, domain 2"/>
    <property type="match status" value="1"/>
</dbReference>
<organism evidence="3 4">
    <name type="scientific">Oidiodendron maius (strain Zn)</name>
    <dbReference type="NCBI Taxonomy" id="913774"/>
    <lineage>
        <taxon>Eukaryota</taxon>
        <taxon>Fungi</taxon>
        <taxon>Dikarya</taxon>
        <taxon>Ascomycota</taxon>
        <taxon>Pezizomycotina</taxon>
        <taxon>Leotiomycetes</taxon>
        <taxon>Leotiomycetes incertae sedis</taxon>
        <taxon>Myxotrichaceae</taxon>
        <taxon>Oidiodendron</taxon>
    </lineage>
</organism>
<dbReference type="SMART" id="SM00478">
    <property type="entry name" value="ENDO3c"/>
    <property type="match status" value="1"/>
</dbReference>
<dbReference type="CDD" id="cd00056">
    <property type="entry name" value="ENDO3c"/>
    <property type="match status" value="1"/>
</dbReference>
<evidence type="ECO:0000313" key="3">
    <source>
        <dbReference type="EMBL" id="KIN01486.1"/>
    </source>
</evidence>
<evidence type="ECO:0000259" key="2">
    <source>
        <dbReference type="SMART" id="SM00478"/>
    </source>
</evidence>
<keyword evidence="4" id="KW-1185">Reference proteome</keyword>
<dbReference type="Pfam" id="PF00730">
    <property type="entry name" value="HhH-GPD"/>
    <property type="match status" value="1"/>
</dbReference>
<proteinExistence type="predicted"/>
<evidence type="ECO:0000256" key="1">
    <source>
        <dbReference type="SAM" id="MobiDB-lite"/>
    </source>
</evidence>
<feature type="region of interest" description="Disordered" evidence="1">
    <location>
        <begin position="196"/>
        <end position="225"/>
    </location>
</feature>
<sequence>MSTRAAVKREAAFLQAALAARTLSALPPIPTNTETATDGIILGNDQSSMLPASVTSAKRKRAPAKSRKIEESVQIELDVLPHGLGRNGDLLDDAAFGNLVSGTAPHAEASSISKSGQPSFVKDNDPIIVDFLEEPLPKRRKGRTNDVKFNAGMTDAAEDYEEMPRKTRALSKKKPLTVLENVLDNVDDMVNVSRQLSKKRRKKANKYGLTPGKSPFPDHAKPTPEDCEQVNRLLSALHGEVKPPDVIPPPSIEVTGCGEVPDLLDAILRTLLSASTTANNANLSLQGLKDKFHIRESGIGKGSINWEAVHKADLNEVIDAIKSGGLAKVKGTNIKKILDVVHEQNCARRDAFLREKETGKPADLLGANNMTKEQKELEIAKGNENMLSMDHLFEMTTNEAMEEMTKLPGIGVKTASCVILFCMKRPSFAVDTHVWRHCKWLGWVPENATRDQTFSHCEVRVPDHLKYSLHQLFLKHGKTCGRCRANTSAGTDEWGKTDCPIDHLVTRTGRRKMSEKSSADKPKAGNIKKRGKTGEMQYEEKRDESDTALNDETDESGSEFDG</sequence>
<dbReference type="EMBL" id="KN832876">
    <property type="protein sequence ID" value="KIN01486.1"/>
    <property type="molecule type" value="Genomic_DNA"/>
</dbReference>
<gene>
    <name evidence="3" type="ORF">OIDMADRAFT_42031</name>
</gene>
<dbReference type="PANTHER" id="PTHR47203:SF1">
    <property type="entry name" value="HYPOTHETICAL BASE EXCISION DNA REPAIR PROTEIN (EUROFUNG)"/>
    <property type="match status" value="1"/>
</dbReference>
<dbReference type="STRING" id="913774.A0A0C3GZU2"/>